<reference evidence="3 4" key="1">
    <citation type="submission" date="2019-03" db="EMBL/GenBank/DDBJ databases">
        <title>Genomic Encyclopedia of Type Strains, Phase IV (KMG-IV): sequencing the most valuable type-strain genomes for metagenomic binning, comparative biology and taxonomic classification.</title>
        <authorList>
            <person name="Goeker M."/>
        </authorList>
    </citation>
    <scope>NUCLEOTIDE SEQUENCE [LARGE SCALE GENOMIC DNA]</scope>
    <source>
        <strain evidence="3 4">DSM 103428</strain>
    </source>
</reference>
<evidence type="ECO:0000313" key="3">
    <source>
        <dbReference type="EMBL" id="TCK73599.1"/>
    </source>
</evidence>
<proteinExistence type="predicted"/>
<dbReference type="GO" id="GO:0016787">
    <property type="term" value="F:hydrolase activity"/>
    <property type="evidence" value="ECO:0007669"/>
    <property type="project" value="UniProtKB-KW"/>
</dbReference>
<sequence length="999" mass="109235">MALTLSSPGIFAAQPRASTLQAGFERPPAAAKLRCYWWWLNGNTTAATITRDLTAMKSKGYGGAILVDANGANQQGNADVPAGPEFGSPQWTALYLHALKVAKQLGLEISLNITSGWNLGGPSVPPEDASKMLTFSRHIVNGGGRRSIALASPPLTNDFYRQIAIIAYPLRRGAQLPGEAASGRRAIENLPYKAAFKETGFSMPPSSGVLRNLPPAAGEADTLAGDVINVSAFANANGLLQWTFPSGTWEVLRIGYTDSGAKVSTSSGAWQGLAIDYMSRRAFDHYWRQTVAPLLDAARPYLGTSLRYLVTDSWELGGTNWTEGFRREFLARRGYDPLPYLPVIAGRIVQDRATSNRFLADLRRTVGDLIVSNHYDYFAEHAAKYGLGIHPESGGPHGAPIDALETFRNAAFAQTEFWAVSGWHRVKDNQRFFVKEASSAAHIYGKPYAAAEGFTSMGLAWAESPGANLKPTFDQALTEGLNRLIWHEFTSVPKEFGMPGREYFAGTHLNPNTTWWNQAGPILLAMNRAQFLMQQGRSISDLLYYRGDQVPGFVRVKADDPAHVLPGYDYDVTNEDALLHRITWSAGRLATPEGLRYRALALPRSGSLSLPALRWIERYVKAGGLLIGSRPQGPLGLLAPQEQRDYDEIANRMWQGCEGRQLASYGKGQIYCTLDSHAALLAFGVAADFSYSGEGSFDYIHRRTASADIYFVRNESNKPARAVLSFRIHGRTPELWQMDTGAISPAPVYIEHAGRTEVPLSFPASGSVFVIFRQPSTLHAVQVKRDGVSVFPSAIPGSGLYATRRGTLATAEPGNYVVDRSDGSQKHFKVARPVDEPKFEAEWKLTFPAGWGAPASVSLTKFDSWTASSNPGIRYFSGTAVYHGTLDVPADAALSGKQVWLDLGDVHEVATVMINGKQIETLWHPPFRVRIDQSLHAGSNPVEVHVTNLWPNRLIGDLQPGAHRYTQTNVNAYKKDSPLMPSGLLSPWSLSVATLQGSR</sequence>
<dbReference type="Proteomes" id="UP000295210">
    <property type="component" value="Unassembled WGS sequence"/>
</dbReference>
<name>A0A4R1LAV4_9BACT</name>
<evidence type="ECO:0000313" key="4">
    <source>
        <dbReference type="Proteomes" id="UP000295210"/>
    </source>
</evidence>
<comment type="caution">
    <text evidence="3">The sequence shown here is derived from an EMBL/GenBank/DDBJ whole genome shotgun (WGS) entry which is preliminary data.</text>
</comment>
<gene>
    <name evidence="3" type="ORF">C7378_1212</name>
</gene>
<accession>A0A4R1LAV4</accession>
<dbReference type="Pfam" id="PF17132">
    <property type="entry name" value="Glyco_hydro_106"/>
    <property type="match status" value="1"/>
</dbReference>
<dbReference type="Gene3D" id="2.60.120.260">
    <property type="entry name" value="Galactose-binding domain-like"/>
    <property type="match status" value="1"/>
</dbReference>
<dbReference type="InterPro" id="IPR008979">
    <property type="entry name" value="Galactose-bd-like_sf"/>
</dbReference>
<dbReference type="SUPFAM" id="SSF49785">
    <property type="entry name" value="Galactose-binding domain-like"/>
    <property type="match status" value="1"/>
</dbReference>
<dbReference type="PANTHER" id="PTHR43817:SF1">
    <property type="entry name" value="HYDROLASE, FAMILY 43, PUTATIVE (AFU_ORTHOLOGUE AFUA_3G01660)-RELATED"/>
    <property type="match status" value="1"/>
</dbReference>
<dbReference type="AlphaFoldDB" id="A0A4R1LAV4"/>
<evidence type="ECO:0000256" key="1">
    <source>
        <dbReference type="ARBA" id="ARBA00022729"/>
    </source>
</evidence>
<dbReference type="EMBL" id="SMGK01000002">
    <property type="protein sequence ID" value="TCK73599.1"/>
    <property type="molecule type" value="Genomic_DNA"/>
</dbReference>
<protein>
    <submittedName>
        <fullName evidence="3">Alpha-L-rhamnosidase-like protein</fullName>
    </submittedName>
</protein>
<keyword evidence="2" id="KW-0378">Hydrolase</keyword>
<dbReference type="PANTHER" id="PTHR43817">
    <property type="entry name" value="GLYCOSYL HYDROLASE"/>
    <property type="match status" value="1"/>
</dbReference>
<keyword evidence="4" id="KW-1185">Reference proteome</keyword>
<organism evidence="3 4">
    <name type="scientific">Acidipila rosea</name>
    <dbReference type="NCBI Taxonomy" id="768535"/>
    <lineage>
        <taxon>Bacteria</taxon>
        <taxon>Pseudomonadati</taxon>
        <taxon>Acidobacteriota</taxon>
        <taxon>Terriglobia</taxon>
        <taxon>Terriglobales</taxon>
        <taxon>Acidobacteriaceae</taxon>
        <taxon>Acidipila</taxon>
    </lineage>
</organism>
<evidence type="ECO:0000256" key="2">
    <source>
        <dbReference type="ARBA" id="ARBA00022801"/>
    </source>
</evidence>
<dbReference type="NCBIfam" id="NF045579">
    <property type="entry name" value="rhamnoside_JR"/>
    <property type="match status" value="1"/>
</dbReference>
<keyword evidence="1" id="KW-0732">Signal</keyword>